<dbReference type="STRING" id="867903.ThesuDRAFT_01538"/>
<dbReference type="PANTHER" id="PTHR43776:SF7">
    <property type="entry name" value="D,D-DIPEPTIDE TRANSPORT ATP-BINDING PROTEIN DDPF-RELATED"/>
    <property type="match status" value="1"/>
</dbReference>
<feature type="domain" description="ABC transporter" evidence="5">
    <location>
        <begin position="14"/>
        <end position="259"/>
    </location>
</feature>
<dbReference type="SMART" id="SM00382">
    <property type="entry name" value="AAA"/>
    <property type="match status" value="1"/>
</dbReference>
<evidence type="ECO:0000256" key="4">
    <source>
        <dbReference type="ARBA" id="ARBA00022840"/>
    </source>
</evidence>
<evidence type="ECO:0000256" key="3">
    <source>
        <dbReference type="ARBA" id="ARBA00022741"/>
    </source>
</evidence>
<dbReference type="PROSITE" id="PS00211">
    <property type="entry name" value="ABC_TRANSPORTER_1"/>
    <property type="match status" value="1"/>
</dbReference>
<dbReference type="Proteomes" id="UP000005710">
    <property type="component" value="Unassembled WGS sequence"/>
</dbReference>
<dbReference type="InterPro" id="IPR013563">
    <property type="entry name" value="Oligopep_ABC_C"/>
</dbReference>
<dbReference type="Pfam" id="PF00005">
    <property type="entry name" value="ABC_tran"/>
    <property type="match status" value="1"/>
</dbReference>
<dbReference type="InterPro" id="IPR003439">
    <property type="entry name" value="ABC_transporter-like_ATP-bd"/>
</dbReference>
<evidence type="ECO:0000256" key="2">
    <source>
        <dbReference type="ARBA" id="ARBA00022448"/>
    </source>
</evidence>
<dbReference type="InterPro" id="IPR003593">
    <property type="entry name" value="AAA+_ATPase"/>
</dbReference>
<accession>K6Q3C1</accession>
<evidence type="ECO:0000259" key="5">
    <source>
        <dbReference type="PROSITE" id="PS50893"/>
    </source>
</evidence>
<keyword evidence="3" id="KW-0547">Nucleotide-binding</keyword>
<gene>
    <name evidence="6" type="ORF">ThesuDRAFT_01538</name>
</gene>
<dbReference type="CDD" id="cd03257">
    <property type="entry name" value="ABC_NikE_OppD_transporters"/>
    <property type="match status" value="1"/>
</dbReference>
<comment type="similarity">
    <text evidence="1">Belongs to the ABC transporter superfamily.</text>
</comment>
<dbReference type="PANTHER" id="PTHR43776">
    <property type="entry name" value="TRANSPORT ATP-BINDING PROTEIN"/>
    <property type="match status" value="1"/>
</dbReference>
<dbReference type="AlphaFoldDB" id="K6Q3C1"/>
<keyword evidence="2" id="KW-0813">Transport</keyword>
<dbReference type="eggNOG" id="COG4608">
    <property type="taxonomic scope" value="Bacteria"/>
</dbReference>
<dbReference type="EMBL" id="AENY02000002">
    <property type="protein sequence ID" value="EKP95778.1"/>
    <property type="molecule type" value="Genomic_DNA"/>
</dbReference>
<dbReference type="PROSITE" id="PS50893">
    <property type="entry name" value="ABC_TRANSPORTER_2"/>
    <property type="match status" value="1"/>
</dbReference>
<keyword evidence="4 6" id="KW-0067">ATP-binding</keyword>
<protein>
    <submittedName>
        <fullName evidence="6">Oligopeptide/dipeptide ABC transporter, ATP-binding protein</fullName>
    </submittedName>
</protein>
<dbReference type="NCBIfam" id="NF008453">
    <property type="entry name" value="PRK11308.1"/>
    <property type="match status" value="1"/>
</dbReference>
<evidence type="ECO:0000256" key="1">
    <source>
        <dbReference type="ARBA" id="ARBA00005417"/>
    </source>
</evidence>
<dbReference type="GO" id="GO:0015833">
    <property type="term" value="P:peptide transport"/>
    <property type="evidence" value="ECO:0007669"/>
    <property type="project" value="InterPro"/>
</dbReference>
<dbReference type="InterPro" id="IPR027417">
    <property type="entry name" value="P-loop_NTPase"/>
</dbReference>
<dbReference type="GO" id="GO:0055085">
    <property type="term" value="P:transmembrane transport"/>
    <property type="evidence" value="ECO:0007669"/>
    <property type="project" value="UniProtKB-ARBA"/>
</dbReference>
<comment type="caution">
    <text evidence="6">The sequence shown here is derived from an EMBL/GenBank/DDBJ whole genome shotgun (WGS) entry which is preliminary data.</text>
</comment>
<sequence>MMGGVSDGMVRPILEVRDVKKYFPTGRRRPPVKAVDGVSFHVYPGETVGLVGESGCGKSTLARLIVRLLTPSSGTIRFDGQDVVAAGGSQLRRLRRDLQMVFQDPYSSLNPRLTVREIVGEPLLVHGVARGRQMERQVEELLEAVGLRPEHARRYPHEFSGGQRQRIVIARALALKPRLVVCDEPVSALDVSVQAQILNLLQDLQDRFGLTYIFIAHDLAVVQNISDRIGVMYLGRLVELARADELFERPLHPYTRALISAVPVPDPEAAARRERIVLRGEVPSPARPPAGCRFHTRCPLAVDRCRTEVPEWREVGPGHWVACHLAGEGEVAGRGVTAAPPVA</sequence>
<dbReference type="HOGENOM" id="CLU_000604_1_23_9"/>
<reference evidence="6" key="1">
    <citation type="submission" date="2010-10" db="EMBL/GenBank/DDBJ databases">
        <authorList>
            <consortium name="US DOE Joint Genome Institute (JGI-PGF)"/>
            <person name="Lucas S."/>
            <person name="Copeland A."/>
            <person name="Lapidus A."/>
            <person name="Bruce D."/>
            <person name="Goodwin L."/>
            <person name="Pitluck S."/>
            <person name="Kyrpides N."/>
            <person name="Mavromatis K."/>
            <person name="Detter J.C."/>
            <person name="Han C."/>
            <person name="Land M."/>
            <person name="Hauser L."/>
            <person name="Markowitz V."/>
            <person name="Cheng J.-F."/>
            <person name="Hugenholtz P."/>
            <person name="Woyke T."/>
            <person name="Wu D."/>
            <person name="Pukall R."/>
            <person name="Wahrenburg C."/>
            <person name="Brambilla E."/>
            <person name="Klenk H.-P."/>
            <person name="Eisen J.A."/>
        </authorList>
    </citation>
    <scope>NUCLEOTIDE SEQUENCE [LARGE SCALE GENOMIC DNA]</scope>
    <source>
        <strain evidence="6">DSM 13965</strain>
    </source>
</reference>
<dbReference type="GO" id="GO:0005524">
    <property type="term" value="F:ATP binding"/>
    <property type="evidence" value="ECO:0007669"/>
    <property type="project" value="UniProtKB-KW"/>
</dbReference>
<reference evidence="6" key="2">
    <citation type="submission" date="2012-10" db="EMBL/GenBank/DDBJ databases">
        <title>Improved high-quality draft of Thermaerobacter subterraneus C21, DSM 13965.</title>
        <authorList>
            <consortium name="DOE Joint Genome Institute"/>
            <person name="Eisen J."/>
            <person name="Huntemann M."/>
            <person name="Wei C.-L."/>
            <person name="Han J."/>
            <person name="Detter J.C."/>
            <person name="Han C."/>
            <person name="Tapia R."/>
            <person name="Chen A."/>
            <person name="Kyrpides N."/>
            <person name="Mavromatis K."/>
            <person name="Markowitz V."/>
            <person name="Szeto E."/>
            <person name="Ivanova N."/>
            <person name="Mikhailova N."/>
            <person name="Ovchinnikova G."/>
            <person name="Pagani I."/>
            <person name="Pati A."/>
            <person name="Goodwin L."/>
            <person name="Nordberg H.P."/>
            <person name="Cantor M.N."/>
            <person name="Hua S.X."/>
            <person name="Woyke T."/>
            <person name="Eisen J."/>
            <person name="Klenk H.-P."/>
        </authorList>
    </citation>
    <scope>NUCLEOTIDE SEQUENCE [LARGE SCALE GENOMIC DNA]</scope>
    <source>
        <strain evidence="6">DSM 13965</strain>
    </source>
</reference>
<organism evidence="6 7">
    <name type="scientific">Thermaerobacter subterraneus DSM 13965</name>
    <dbReference type="NCBI Taxonomy" id="867903"/>
    <lineage>
        <taxon>Bacteria</taxon>
        <taxon>Bacillati</taxon>
        <taxon>Bacillota</taxon>
        <taxon>Clostridia</taxon>
        <taxon>Eubacteriales</taxon>
        <taxon>Clostridiales Family XVII. Incertae Sedis</taxon>
        <taxon>Thermaerobacter</taxon>
    </lineage>
</organism>
<evidence type="ECO:0000313" key="6">
    <source>
        <dbReference type="EMBL" id="EKP95778.1"/>
    </source>
</evidence>
<evidence type="ECO:0000313" key="7">
    <source>
        <dbReference type="Proteomes" id="UP000005710"/>
    </source>
</evidence>
<dbReference type="GO" id="GO:0016887">
    <property type="term" value="F:ATP hydrolysis activity"/>
    <property type="evidence" value="ECO:0007669"/>
    <property type="project" value="InterPro"/>
</dbReference>
<proteinExistence type="inferred from homology"/>
<dbReference type="InterPro" id="IPR050319">
    <property type="entry name" value="ABC_transp_ATP-bind"/>
</dbReference>
<dbReference type="Gene3D" id="3.40.50.300">
    <property type="entry name" value="P-loop containing nucleotide triphosphate hydrolases"/>
    <property type="match status" value="1"/>
</dbReference>
<dbReference type="Pfam" id="PF08352">
    <property type="entry name" value="oligo_HPY"/>
    <property type="match status" value="1"/>
</dbReference>
<keyword evidence="7" id="KW-1185">Reference proteome</keyword>
<dbReference type="NCBIfam" id="TIGR01727">
    <property type="entry name" value="oligo_HPY"/>
    <property type="match status" value="1"/>
</dbReference>
<dbReference type="RefSeq" id="WP_006903810.1">
    <property type="nucleotide sequence ID" value="NZ_JH976535.1"/>
</dbReference>
<dbReference type="SUPFAM" id="SSF52540">
    <property type="entry name" value="P-loop containing nucleoside triphosphate hydrolases"/>
    <property type="match status" value="1"/>
</dbReference>
<name>K6Q3C1_9FIRM</name>
<dbReference type="FunFam" id="3.40.50.300:FF:000016">
    <property type="entry name" value="Oligopeptide ABC transporter ATP-binding component"/>
    <property type="match status" value="1"/>
</dbReference>
<dbReference type="InterPro" id="IPR017871">
    <property type="entry name" value="ABC_transporter-like_CS"/>
</dbReference>